<reference evidence="2 3" key="1">
    <citation type="submission" date="2013-04" db="EMBL/GenBank/DDBJ databases">
        <title>The Genome Sequence of Enterorhabdus caecimuris B7.</title>
        <authorList>
            <consortium name="The Broad Institute Genomics Platform"/>
            <consortium name="The Broad Institute Genome Sequencing Center for Infectious Disease"/>
            <person name="Earl A."/>
            <person name="Xavier R."/>
            <person name="Elson C."/>
            <person name="Duck W."/>
            <person name="Walker B."/>
            <person name="Young S."/>
            <person name="Zeng Q."/>
            <person name="Gargeya S."/>
            <person name="Fitzgerald M."/>
            <person name="Haas B."/>
            <person name="Abouelleil A."/>
            <person name="Allen A.W."/>
            <person name="Alvarado L."/>
            <person name="Arachchi H.M."/>
            <person name="Berlin A.M."/>
            <person name="Chapman S.B."/>
            <person name="Gainer-Dewar J."/>
            <person name="Goldberg J."/>
            <person name="Griggs A."/>
            <person name="Gujja S."/>
            <person name="Hansen M."/>
            <person name="Howarth C."/>
            <person name="Imamovic A."/>
            <person name="Ireland A."/>
            <person name="Larimer J."/>
            <person name="McCowan C."/>
            <person name="Murphy C."/>
            <person name="Pearson M."/>
            <person name="Poon T.W."/>
            <person name="Priest M."/>
            <person name="Roberts A."/>
            <person name="Saif S."/>
            <person name="Shea T."/>
            <person name="Sisk P."/>
            <person name="Sykes S."/>
            <person name="Wortman J."/>
            <person name="Nusbaum C."/>
            <person name="Birren B."/>
        </authorList>
    </citation>
    <scope>NUCLEOTIDE SEQUENCE [LARGE SCALE GENOMIC DNA]</scope>
    <source>
        <strain evidence="2 3">B7</strain>
    </source>
</reference>
<evidence type="ECO:0000313" key="2">
    <source>
        <dbReference type="EMBL" id="EOS50107.1"/>
    </source>
</evidence>
<proteinExistence type="predicted"/>
<feature type="region of interest" description="Disordered" evidence="1">
    <location>
        <begin position="139"/>
        <end position="162"/>
    </location>
</feature>
<dbReference type="OrthoDB" id="3174584at2"/>
<accession>R9L2W6</accession>
<name>R9L2W6_9ACTN</name>
<dbReference type="eggNOG" id="COG2253">
    <property type="taxonomic scope" value="Bacteria"/>
</dbReference>
<gene>
    <name evidence="2" type="ORF">C811_01730</name>
</gene>
<dbReference type="EMBL" id="ASSY01000009">
    <property type="protein sequence ID" value="EOS50107.1"/>
    <property type="molecule type" value="Genomic_DNA"/>
</dbReference>
<sequence>MEDLARIRDSYINDGLSYAQAEARCAQDAMLDLITKSTLVDNITIKGGVLMQHVSKDARRATTDFDLDFVRYPIADTSIKKFIKTLDTGGSAFSVKLTGSIEELKHQDYSGKRIHVIISDDLGNSIERYLLPARRQGRRPRKAWRCPRRPRAQRRFHARAKL</sequence>
<dbReference type="RefSeq" id="WP_016309922.1">
    <property type="nucleotide sequence ID" value="NZ_KE159646.1"/>
</dbReference>
<dbReference type="Proteomes" id="UP000014204">
    <property type="component" value="Unassembled WGS sequence"/>
</dbReference>
<dbReference type="AlphaFoldDB" id="R9L2W6"/>
<evidence type="ECO:0000313" key="3">
    <source>
        <dbReference type="Proteomes" id="UP000014204"/>
    </source>
</evidence>
<dbReference type="HOGENOM" id="CLU_1632794_0_0_11"/>
<keyword evidence="3" id="KW-1185">Reference proteome</keyword>
<evidence type="ECO:0000256" key="1">
    <source>
        <dbReference type="SAM" id="MobiDB-lite"/>
    </source>
</evidence>
<dbReference type="GeneID" id="82189648"/>
<dbReference type="STRING" id="1235794.C811_01730"/>
<organism evidence="2 3">
    <name type="scientific">Adlercreutzia caecimuris B7</name>
    <dbReference type="NCBI Taxonomy" id="1235794"/>
    <lineage>
        <taxon>Bacteria</taxon>
        <taxon>Bacillati</taxon>
        <taxon>Actinomycetota</taxon>
        <taxon>Coriobacteriia</taxon>
        <taxon>Eggerthellales</taxon>
        <taxon>Eggerthellaceae</taxon>
        <taxon>Adlercreutzia</taxon>
    </lineage>
</organism>
<evidence type="ECO:0008006" key="4">
    <source>
        <dbReference type="Google" id="ProtNLM"/>
    </source>
</evidence>
<protein>
    <recommendedName>
        <fullName evidence="4">Nucleotidyl transferase AbiEii toxin, Type IV TA system</fullName>
    </recommendedName>
</protein>
<comment type="caution">
    <text evidence="2">The sequence shown here is derived from an EMBL/GenBank/DDBJ whole genome shotgun (WGS) entry which is preliminary data.</text>
</comment>